<sequence length="211" mass="23002">MTETLRSCRVPFQVVETVRGGSLVGWRSGLHRRAWRQILDQDLPGAIIIEDGARLKPGFVEFLASGGYLHADLTQFCYGRARVWRWGGAEAAPGVKLQPLAASSGLAAGYSLSRRGAGYLLEAPVATRSNSPSSQADWPRDVARLDALVTRPGLVDPPDWLLDSAPAPLPTPQDERAAWLDLPAATLPQSTTDRLRDFARNSFSRELSHGF</sequence>
<gene>
    <name evidence="1" type="ORF">MU516_06805</name>
</gene>
<name>A0ABT2K7R0_9RHOB</name>
<comment type="caution">
    <text evidence="1">The sequence shown here is derived from an EMBL/GenBank/DDBJ whole genome shotgun (WGS) entry which is preliminary data.</text>
</comment>
<evidence type="ECO:0000313" key="2">
    <source>
        <dbReference type="Proteomes" id="UP001320702"/>
    </source>
</evidence>
<dbReference type="RefSeq" id="WP_260276468.1">
    <property type="nucleotide sequence ID" value="NZ_JANAVZ010000003.1"/>
</dbReference>
<dbReference type="Proteomes" id="UP001320702">
    <property type="component" value="Unassembled WGS sequence"/>
</dbReference>
<keyword evidence="2" id="KW-1185">Reference proteome</keyword>
<accession>A0ABT2K7R0</accession>
<proteinExistence type="predicted"/>
<protein>
    <submittedName>
        <fullName evidence="1">Uncharacterized protein</fullName>
    </submittedName>
</protein>
<evidence type="ECO:0000313" key="1">
    <source>
        <dbReference type="EMBL" id="MCT4332577.1"/>
    </source>
</evidence>
<organism evidence="1 2">
    <name type="scientific">Paracoccus maritimus</name>
    <dbReference type="NCBI Taxonomy" id="2933292"/>
    <lineage>
        <taxon>Bacteria</taxon>
        <taxon>Pseudomonadati</taxon>
        <taxon>Pseudomonadota</taxon>
        <taxon>Alphaproteobacteria</taxon>
        <taxon>Rhodobacterales</taxon>
        <taxon>Paracoccaceae</taxon>
        <taxon>Paracoccus</taxon>
    </lineage>
</organism>
<reference evidence="1 2" key="1">
    <citation type="submission" date="2022-04" db="EMBL/GenBank/DDBJ databases">
        <title>Paracoccus sp. YLB-12 draft genome sequence.</title>
        <authorList>
            <person name="Yu L."/>
        </authorList>
    </citation>
    <scope>NUCLEOTIDE SEQUENCE [LARGE SCALE GENOMIC DNA]</scope>
    <source>
        <strain evidence="1 2">YLB-12</strain>
    </source>
</reference>
<dbReference type="EMBL" id="JANAVZ010000003">
    <property type="protein sequence ID" value="MCT4332577.1"/>
    <property type="molecule type" value="Genomic_DNA"/>
</dbReference>